<evidence type="ECO:0000313" key="3">
    <source>
        <dbReference type="Proteomes" id="UP001152484"/>
    </source>
</evidence>
<dbReference type="Proteomes" id="UP001152484">
    <property type="component" value="Unassembled WGS sequence"/>
</dbReference>
<sequence>MSKLPPSGQGLTKRKRPATLVPRFVSRVPSPSTQLFDSSSATPPSSTPSLGSSQTTPQVGSSSTSPPRDLSQSTPSPNTSAHAGTDTTVSNNNSEQPLHVIGSIGPMVVCALELKKAITSFRKMFPKDYFSFQGKG</sequence>
<feature type="compositionally biased region" description="Low complexity" evidence="1">
    <location>
        <begin position="38"/>
        <end position="57"/>
    </location>
</feature>
<evidence type="ECO:0000313" key="2">
    <source>
        <dbReference type="EMBL" id="CAH9092308.1"/>
    </source>
</evidence>
<dbReference type="EMBL" id="CAMAPE010000029">
    <property type="protein sequence ID" value="CAH9092308.1"/>
    <property type="molecule type" value="Genomic_DNA"/>
</dbReference>
<dbReference type="OrthoDB" id="10516488at2759"/>
<keyword evidence="3" id="KW-1185">Reference proteome</keyword>
<comment type="caution">
    <text evidence="2">The sequence shown here is derived from an EMBL/GenBank/DDBJ whole genome shotgun (WGS) entry which is preliminary data.</text>
</comment>
<organism evidence="2 3">
    <name type="scientific">Cuscuta europaea</name>
    <name type="common">European dodder</name>
    <dbReference type="NCBI Taxonomy" id="41803"/>
    <lineage>
        <taxon>Eukaryota</taxon>
        <taxon>Viridiplantae</taxon>
        <taxon>Streptophyta</taxon>
        <taxon>Embryophyta</taxon>
        <taxon>Tracheophyta</taxon>
        <taxon>Spermatophyta</taxon>
        <taxon>Magnoliopsida</taxon>
        <taxon>eudicotyledons</taxon>
        <taxon>Gunneridae</taxon>
        <taxon>Pentapetalae</taxon>
        <taxon>asterids</taxon>
        <taxon>lamiids</taxon>
        <taxon>Solanales</taxon>
        <taxon>Convolvulaceae</taxon>
        <taxon>Cuscuteae</taxon>
        <taxon>Cuscuta</taxon>
        <taxon>Cuscuta subgen. Cuscuta</taxon>
    </lineage>
</organism>
<proteinExistence type="predicted"/>
<accession>A0A9P1EAP1</accession>
<protein>
    <submittedName>
        <fullName evidence="2">Uncharacterized protein</fullName>
    </submittedName>
</protein>
<feature type="region of interest" description="Disordered" evidence="1">
    <location>
        <begin position="1"/>
        <end position="99"/>
    </location>
</feature>
<dbReference type="AlphaFoldDB" id="A0A9P1EAP1"/>
<name>A0A9P1EAP1_CUSEU</name>
<feature type="compositionally biased region" description="Polar residues" evidence="1">
    <location>
        <begin position="58"/>
        <end position="96"/>
    </location>
</feature>
<gene>
    <name evidence="2" type="ORF">CEURO_LOCUS11899</name>
</gene>
<reference evidence="2" key="1">
    <citation type="submission" date="2022-07" db="EMBL/GenBank/DDBJ databases">
        <authorList>
            <person name="Macas J."/>
            <person name="Novak P."/>
            <person name="Neumann P."/>
        </authorList>
    </citation>
    <scope>NUCLEOTIDE SEQUENCE</scope>
</reference>
<evidence type="ECO:0000256" key="1">
    <source>
        <dbReference type="SAM" id="MobiDB-lite"/>
    </source>
</evidence>